<name>A0A223VZK9_9CAUD</name>
<dbReference type="Proteomes" id="UP000226396">
    <property type="component" value="Segment"/>
</dbReference>
<dbReference type="EMBL" id="MF403007">
    <property type="protein sequence ID" value="ASV44595.1"/>
    <property type="molecule type" value="Genomic_DNA"/>
</dbReference>
<dbReference type="RefSeq" id="YP_010662942.1">
    <property type="nucleotide sequence ID" value="NC_070890.1"/>
</dbReference>
<dbReference type="KEGG" id="vg:77938959"/>
<sequence length="116" mass="13107">MKAKPLTEAKILSVPAIRVLIFMAGDIAKAKKICQEYCDAVGLCVTVDSTEYVYSGGSESGFTIGLINYARFPKTREDVWHHARTLAVHLLNDLDQLSFTIQDDRESVFFSWRDYV</sequence>
<dbReference type="GeneID" id="77938959"/>
<evidence type="ECO:0000313" key="2">
    <source>
        <dbReference type="Proteomes" id="UP000226396"/>
    </source>
</evidence>
<keyword evidence="2" id="KW-1185">Reference proteome</keyword>
<proteinExistence type="predicted"/>
<organism evidence="1 2">
    <name type="scientific">Agrobacterium phage Atu_ph04</name>
    <dbReference type="NCBI Taxonomy" id="2024263"/>
    <lineage>
        <taxon>Viruses</taxon>
        <taxon>Duplodnaviria</taxon>
        <taxon>Heunggongvirae</taxon>
        <taxon>Uroviricota</taxon>
        <taxon>Caudoviricetes</taxon>
        <taxon>Pootjesviridae</taxon>
        <taxon>Rollinsvirus</taxon>
        <taxon>Rollinsvirus ph04</taxon>
    </lineage>
</organism>
<protein>
    <submittedName>
        <fullName evidence="1">Uncharacterized protein</fullName>
    </submittedName>
</protein>
<evidence type="ECO:0000313" key="1">
    <source>
        <dbReference type="EMBL" id="ASV44595.1"/>
    </source>
</evidence>
<accession>A0A223VZK9</accession>
<reference evidence="1 2" key="1">
    <citation type="submission" date="2017-06" db="EMBL/GenBank/DDBJ databases">
        <authorList>
            <person name="Kim H.J."/>
            <person name="Triplett B.A."/>
        </authorList>
    </citation>
    <scope>NUCLEOTIDE SEQUENCE [LARGE SCALE GENOMIC DNA]</scope>
</reference>